<accession>A0A0A9ALX7</accession>
<evidence type="ECO:0000256" key="1">
    <source>
        <dbReference type="SAM" id="MobiDB-lite"/>
    </source>
</evidence>
<protein>
    <submittedName>
        <fullName evidence="2">Uncharacterized protein</fullName>
    </submittedName>
</protein>
<proteinExistence type="predicted"/>
<dbReference type="EMBL" id="GBRH01245794">
    <property type="protein sequence ID" value="JAD52101.1"/>
    <property type="molecule type" value="Transcribed_RNA"/>
</dbReference>
<reference evidence="2" key="2">
    <citation type="journal article" date="2015" name="Data Brief">
        <title>Shoot transcriptome of the giant reed, Arundo donax.</title>
        <authorList>
            <person name="Barrero R.A."/>
            <person name="Guerrero F.D."/>
            <person name="Moolhuijzen P."/>
            <person name="Goolsby J.A."/>
            <person name="Tidwell J."/>
            <person name="Bellgard S.E."/>
            <person name="Bellgard M.I."/>
        </authorList>
    </citation>
    <scope>NUCLEOTIDE SEQUENCE</scope>
    <source>
        <tissue evidence="2">Shoot tissue taken approximately 20 cm above the soil surface</tissue>
    </source>
</reference>
<evidence type="ECO:0000313" key="2">
    <source>
        <dbReference type="EMBL" id="JAD52101.1"/>
    </source>
</evidence>
<reference evidence="2" key="1">
    <citation type="submission" date="2014-09" db="EMBL/GenBank/DDBJ databases">
        <authorList>
            <person name="Magalhaes I.L.F."/>
            <person name="Oliveira U."/>
            <person name="Santos F.R."/>
            <person name="Vidigal T.H.D.A."/>
            <person name="Brescovit A.D."/>
            <person name="Santos A.J."/>
        </authorList>
    </citation>
    <scope>NUCLEOTIDE SEQUENCE</scope>
    <source>
        <tissue evidence="2">Shoot tissue taken approximately 20 cm above the soil surface</tissue>
    </source>
</reference>
<sequence length="22" mass="2664">MIIMGQNKHTFQKRRPPSKLRP</sequence>
<feature type="region of interest" description="Disordered" evidence="1">
    <location>
        <begin position="1"/>
        <end position="22"/>
    </location>
</feature>
<organism evidence="2">
    <name type="scientific">Arundo donax</name>
    <name type="common">Giant reed</name>
    <name type="synonym">Donax arundinaceus</name>
    <dbReference type="NCBI Taxonomy" id="35708"/>
    <lineage>
        <taxon>Eukaryota</taxon>
        <taxon>Viridiplantae</taxon>
        <taxon>Streptophyta</taxon>
        <taxon>Embryophyta</taxon>
        <taxon>Tracheophyta</taxon>
        <taxon>Spermatophyta</taxon>
        <taxon>Magnoliopsida</taxon>
        <taxon>Liliopsida</taxon>
        <taxon>Poales</taxon>
        <taxon>Poaceae</taxon>
        <taxon>PACMAD clade</taxon>
        <taxon>Arundinoideae</taxon>
        <taxon>Arundineae</taxon>
        <taxon>Arundo</taxon>
    </lineage>
</organism>
<name>A0A0A9ALX7_ARUDO</name>
<dbReference type="AlphaFoldDB" id="A0A0A9ALX7"/>
<feature type="compositionally biased region" description="Basic residues" evidence="1">
    <location>
        <begin position="10"/>
        <end position="22"/>
    </location>
</feature>